<dbReference type="EMBL" id="JMIW01000001">
    <property type="protein sequence ID" value="KEO91297.1"/>
    <property type="molecule type" value="Genomic_DNA"/>
</dbReference>
<evidence type="ECO:0000313" key="3">
    <source>
        <dbReference type="Proteomes" id="UP000027647"/>
    </source>
</evidence>
<dbReference type="AlphaFoldDB" id="A0A074N071"/>
<dbReference type="InterPro" id="IPR021719">
    <property type="entry name" value="Prot_inh_I78"/>
</dbReference>
<name>A0A074N071_ERYLO</name>
<feature type="signal peptide" evidence="1">
    <location>
        <begin position="1"/>
        <end position="20"/>
    </location>
</feature>
<dbReference type="Gene3D" id="3.30.10.10">
    <property type="entry name" value="Trypsin Inhibitor V, subunit A"/>
    <property type="match status" value="1"/>
</dbReference>
<keyword evidence="1" id="KW-0732">Signal</keyword>
<dbReference type="Pfam" id="PF11720">
    <property type="entry name" value="Inhibitor_I78"/>
    <property type="match status" value="1"/>
</dbReference>
<feature type="chain" id="PRO_5001697569" description="Peptidase inhibitor I78" evidence="1">
    <location>
        <begin position="21"/>
        <end position="150"/>
    </location>
</feature>
<dbReference type="eggNOG" id="ENOG5031CA4">
    <property type="taxonomic scope" value="Bacteria"/>
</dbReference>
<evidence type="ECO:0008006" key="4">
    <source>
        <dbReference type="Google" id="ProtNLM"/>
    </source>
</evidence>
<gene>
    <name evidence="2" type="ORF">EH31_01145</name>
</gene>
<protein>
    <recommendedName>
        <fullName evidence="4">Peptidase inhibitor I78</fullName>
    </recommendedName>
</protein>
<organism evidence="2 3">
    <name type="scientific">Erythrobacter longus</name>
    <dbReference type="NCBI Taxonomy" id="1044"/>
    <lineage>
        <taxon>Bacteria</taxon>
        <taxon>Pseudomonadati</taxon>
        <taxon>Pseudomonadota</taxon>
        <taxon>Alphaproteobacteria</taxon>
        <taxon>Sphingomonadales</taxon>
        <taxon>Erythrobacteraceae</taxon>
        <taxon>Erythrobacter/Porphyrobacter group</taxon>
        <taxon>Erythrobacter</taxon>
    </lineage>
</organism>
<comment type="caution">
    <text evidence="2">The sequence shown here is derived from an EMBL/GenBank/DDBJ whole genome shotgun (WGS) entry which is preliminary data.</text>
</comment>
<dbReference type="Proteomes" id="UP000027647">
    <property type="component" value="Unassembled WGS sequence"/>
</dbReference>
<dbReference type="PROSITE" id="PS51257">
    <property type="entry name" value="PROKAR_LIPOPROTEIN"/>
    <property type="match status" value="1"/>
</dbReference>
<proteinExistence type="predicted"/>
<dbReference type="RefSeq" id="WP_034957587.1">
    <property type="nucleotide sequence ID" value="NZ_JMIW01000001.1"/>
</dbReference>
<reference evidence="2 3" key="1">
    <citation type="submission" date="2014-04" db="EMBL/GenBank/DDBJ databases">
        <title>A comprehensive comparison of genomes of Erythrobacter spp. strains.</title>
        <authorList>
            <person name="Zheng Q."/>
        </authorList>
    </citation>
    <scope>NUCLEOTIDE SEQUENCE [LARGE SCALE GENOMIC DNA]</scope>
    <source>
        <strain evidence="2 3">DSM 6997</strain>
    </source>
</reference>
<sequence length="150" mass="15213">MRTPAIFLATSLLLTLSACNASPDSGSNNADDFAARINGAKPAAPAATPVNEPLTAPTVAAPLPGAVPGPYVPGTMTDPNSSICAANLMEPFIGQPADEATRNAILEAATGAESVRFVMPGSAVVNPDPTSARLSIMIDNLNIIRDARCG</sequence>
<evidence type="ECO:0000256" key="1">
    <source>
        <dbReference type="SAM" id="SignalP"/>
    </source>
</evidence>
<accession>A0A074N071</accession>
<evidence type="ECO:0000313" key="2">
    <source>
        <dbReference type="EMBL" id="KEO91297.1"/>
    </source>
</evidence>
<keyword evidence="3" id="KW-1185">Reference proteome</keyword>